<dbReference type="GO" id="GO:0007165">
    <property type="term" value="P:signal transduction"/>
    <property type="evidence" value="ECO:0007669"/>
    <property type="project" value="InterPro"/>
</dbReference>
<dbReference type="OrthoDB" id="528225at2"/>
<evidence type="ECO:0000256" key="3">
    <source>
        <dbReference type="ARBA" id="ARBA00022692"/>
    </source>
</evidence>
<name>A0A4Q7E519_9CYAN</name>
<sequence length="523" mass="58132">MGNCISHPASSPWPHRLVGASPAFISGVLTTVQTPSLLCTMTRIAALFSKRRPSLGLKATLVSAMLLTVTATAAMVYLPWAWISRRNIETIIDQTNKEIAVGTSKEVERLFSNAASAQQFIEAGLNRNLLDLSDAENREFFFLNVLAASPTFTWVQYGDANGDFFGAQRTANGELHFHDRDWDPDTETTFTNINSYSIQDAVLTPLESKSFEMNPSYYAPARPWFQATAAAPDQRSWTVYVYRSSGTPGVDLTKAVKTDGELQGVIGVGIELNQLSDYLEQLQGDRPGETFIVNSQGELIASTDKAEVTPDQTAGETDAQLTQLTDVQNPLLQYASETLQAQEFDVENLEAWQRFVYQESETGDIYHIALTPVGQLDWLVGTVIPEATYTVEINRNKRRLLAGVVVFTGGIAIVAVVLAERLIARPILGIAQAAADIEADNFNPDQLGETSDRQDEIGQLARIFRKMAIQVHQREQQLRLQVQNLRVEIDETKRSQQVKEIVDTDFFRDLAIKAKALRNRDRD</sequence>
<evidence type="ECO:0000313" key="8">
    <source>
        <dbReference type="EMBL" id="RZM75198.1"/>
    </source>
</evidence>
<keyword evidence="5 6" id="KW-0472">Membrane</keyword>
<keyword evidence="2" id="KW-1003">Cell membrane</keyword>
<evidence type="ECO:0000256" key="2">
    <source>
        <dbReference type="ARBA" id="ARBA00022475"/>
    </source>
</evidence>
<dbReference type="GO" id="GO:0005886">
    <property type="term" value="C:plasma membrane"/>
    <property type="evidence" value="ECO:0007669"/>
    <property type="project" value="UniProtKB-SubCell"/>
</dbReference>
<dbReference type="PROSITE" id="PS50885">
    <property type="entry name" value="HAMP"/>
    <property type="match status" value="1"/>
</dbReference>
<evidence type="ECO:0000256" key="6">
    <source>
        <dbReference type="SAM" id="Phobius"/>
    </source>
</evidence>
<evidence type="ECO:0000313" key="9">
    <source>
        <dbReference type="Proteomes" id="UP000292459"/>
    </source>
</evidence>
<reference evidence="8 9" key="1">
    <citation type="submission" date="2018-11" db="EMBL/GenBank/DDBJ databases">
        <title>Whole genome sequencing of an environmental sample.</title>
        <authorList>
            <person name="Sarangi A.N."/>
            <person name="Singh D."/>
            <person name="Tripathy S."/>
        </authorList>
    </citation>
    <scope>NUCLEOTIDE SEQUENCE [LARGE SCALE GENOMIC DNA]</scope>
    <source>
        <strain evidence="8 9">Lakshadweep</strain>
    </source>
</reference>
<dbReference type="InterPro" id="IPR033479">
    <property type="entry name" value="dCache_1"/>
</dbReference>
<feature type="transmembrane region" description="Helical" evidence="6">
    <location>
        <begin position="60"/>
        <end position="82"/>
    </location>
</feature>
<dbReference type="EMBL" id="QVFV01000009">
    <property type="protein sequence ID" value="RZM75198.1"/>
    <property type="molecule type" value="Genomic_DNA"/>
</dbReference>
<protein>
    <submittedName>
        <fullName evidence="8">HAMP domain-containing protein</fullName>
    </submittedName>
</protein>
<dbReference type="Gene3D" id="3.30.450.20">
    <property type="entry name" value="PAS domain"/>
    <property type="match status" value="2"/>
</dbReference>
<evidence type="ECO:0000259" key="7">
    <source>
        <dbReference type="PROSITE" id="PS50885"/>
    </source>
</evidence>
<organism evidence="8 9">
    <name type="scientific">Leptolyngbya iicbica LK</name>
    <dbReference type="NCBI Taxonomy" id="2294035"/>
    <lineage>
        <taxon>Bacteria</taxon>
        <taxon>Bacillati</taxon>
        <taxon>Cyanobacteriota</taxon>
        <taxon>Cyanophyceae</taxon>
        <taxon>Leptolyngbyales</taxon>
        <taxon>Leptolyngbyaceae</taxon>
        <taxon>Leptolyngbya group</taxon>
        <taxon>Leptolyngbya</taxon>
        <taxon>Leptolyngbya iicbica</taxon>
    </lineage>
</organism>
<dbReference type="CDD" id="cd18774">
    <property type="entry name" value="PDC2_HK_sensor"/>
    <property type="match status" value="1"/>
</dbReference>
<dbReference type="InterPro" id="IPR003660">
    <property type="entry name" value="HAMP_dom"/>
</dbReference>
<evidence type="ECO:0000256" key="1">
    <source>
        <dbReference type="ARBA" id="ARBA00004651"/>
    </source>
</evidence>
<keyword evidence="4 6" id="KW-1133">Transmembrane helix</keyword>
<dbReference type="SUPFAM" id="SSF158472">
    <property type="entry name" value="HAMP domain-like"/>
    <property type="match status" value="1"/>
</dbReference>
<dbReference type="CDD" id="cd18773">
    <property type="entry name" value="PDC1_HK_sensor"/>
    <property type="match status" value="1"/>
</dbReference>
<dbReference type="Pfam" id="PF00672">
    <property type="entry name" value="HAMP"/>
    <property type="match status" value="1"/>
</dbReference>
<comment type="subcellular location">
    <subcellularLocation>
        <location evidence="1">Cell membrane</location>
        <topology evidence="1">Multi-pass membrane protein</topology>
    </subcellularLocation>
</comment>
<dbReference type="AlphaFoldDB" id="A0A4Q7E519"/>
<evidence type="ECO:0000256" key="5">
    <source>
        <dbReference type="ARBA" id="ARBA00023136"/>
    </source>
</evidence>
<gene>
    <name evidence="8" type="ORF">DYY88_21430</name>
</gene>
<comment type="caution">
    <text evidence="8">The sequence shown here is derived from an EMBL/GenBank/DDBJ whole genome shotgun (WGS) entry which is preliminary data.</text>
</comment>
<accession>A0A4Q7E519</accession>
<dbReference type="SMART" id="SM00304">
    <property type="entry name" value="HAMP"/>
    <property type="match status" value="1"/>
</dbReference>
<dbReference type="Gene3D" id="6.10.340.10">
    <property type="match status" value="1"/>
</dbReference>
<evidence type="ECO:0000256" key="4">
    <source>
        <dbReference type="ARBA" id="ARBA00022989"/>
    </source>
</evidence>
<dbReference type="Proteomes" id="UP000292459">
    <property type="component" value="Unassembled WGS sequence"/>
</dbReference>
<keyword evidence="9" id="KW-1185">Reference proteome</keyword>
<keyword evidence="3 6" id="KW-0812">Transmembrane</keyword>
<proteinExistence type="predicted"/>
<dbReference type="CDD" id="cd06225">
    <property type="entry name" value="HAMP"/>
    <property type="match status" value="1"/>
</dbReference>
<feature type="transmembrane region" description="Helical" evidence="6">
    <location>
        <begin position="400"/>
        <end position="419"/>
    </location>
</feature>
<feature type="domain" description="HAMP" evidence="7">
    <location>
        <begin position="421"/>
        <end position="476"/>
    </location>
</feature>
<dbReference type="Pfam" id="PF02743">
    <property type="entry name" value="dCache_1"/>
    <property type="match status" value="1"/>
</dbReference>